<accession>A0A6C0D7L7</accession>
<proteinExistence type="predicted"/>
<reference evidence="2" key="1">
    <citation type="journal article" date="2020" name="Nature">
        <title>Giant virus diversity and host interactions through global metagenomics.</title>
        <authorList>
            <person name="Schulz F."/>
            <person name="Roux S."/>
            <person name="Paez-Espino D."/>
            <person name="Jungbluth S."/>
            <person name="Walsh D.A."/>
            <person name="Denef V.J."/>
            <person name="McMahon K.D."/>
            <person name="Konstantinidis K.T."/>
            <person name="Eloe-Fadrosh E.A."/>
            <person name="Kyrpides N.C."/>
            <person name="Woyke T."/>
        </authorList>
    </citation>
    <scope>NUCLEOTIDE SEQUENCE</scope>
    <source>
        <strain evidence="2">GVMAG-M-3300023174-130</strain>
    </source>
</reference>
<name>A0A6C0D7L7_9ZZZZ</name>
<dbReference type="AlphaFoldDB" id="A0A6C0D7L7"/>
<evidence type="ECO:0000313" key="2">
    <source>
        <dbReference type="EMBL" id="QHT12521.1"/>
    </source>
</evidence>
<keyword evidence="1" id="KW-0472">Membrane</keyword>
<evidence type="ECO:0000256" key="1">
    <source>
        <dbReference type="SAM" id="Phobius"/>
    </source>
</evidence>
<sequence>MIDLCKYKHTLGEPGKGIHSYRLFNLAIVDVIMTIVGAYIISYFFKLSFLYVTIFLFGLGIFLHRIFCVRTTIDKLLFPEVF</sequence>
<organism evidence="2">
    <name type="scientific">viral metagenome</name>
    <dbReference type="NCBI Taxonomy" id="1070528"/>
    <lineage>
        <taxon>unclassified sequences</taxon>
        <taxon>metagenomes</taxon>
        <taxon>organismal metagenomes</taxon>
    </lineage>
</organism>
<keyword evidence="1" id="KW-0812">Transmembrane</keyword>
<dbReference type="EMBL" id="MN739548">
    <property type="protein sequence ID" value="QHT12521.1"/>
    <property type="molecule type" value="Genomic_DNA"/>
</dbReference>
<feature type="transmembrane region" description="Helical" evidence="1">
    <location>
        <begin position="21"/>
        <end position="42"/>
    </location>
</feature>
<feature type="transmembrane region" description="Helical" evidence="1">
    <location>
        <begin position="48"/>
        <end position="67"/>
    </location>
</feature>
<protein>
    <submittedName>
        <fullName evidence="2">Uncharacterized protein</fullName>
    </submittedName>
</protein>
<keyword evidence="1" id="KW-1133">Transmembrane helix</keyword>